<name>H1KWP9_9EURY</name>
<sequence>MKSLSLVLLLCILGSLMHVFAEDYKDVPPIVPDESELKPVDPNKKFGDEGISPIVIGGIVVVILVGGYFGYRYLKNR</sequence>
<reference evidence="2 3" key="1">
    <citation type="submission" date="2011-09" db="EMBL/GenBank/DDBJ databases">
        <title>The draft genome of Methanotorris formicicus Mc-S-70.</title>
        <authorList>
            <consortium name="US DOE Joint Genome Institute (JGI-PGF)"/>
            <person name="Lucas S."/>
            <person name="Han J."/>
            <person name="Lapidus A."/>
            <person name="Cheng J.-F."/>
            <person name="Goodwin L."/>
            <person name="Pitluck S."/>
            <person name="Peters L."/>
            <person name="Land M.L."/>
            <person name="Hauser L."/>
            <person name="Sieprawska-Lupa M."/>
            <person name="Takai K."/>
            <person name="Miyazaki J."/>
            <person name="Whitman W."/>
            <person name="Woyke T.J."/>
        </authorList>
    </citation>
    <scope>NUCLEOTIDE SEQUENCE [LARGE SCALE GENOMIC DNA]</scope>
    <source>
        <strain evidence="2 3">Mc-S-70</strain>
    </source>
</reference>
<dbReference type="RefSeq" id="WP_007043668.1">
    <property type="nucleotide sequence ID" value="NZ_AGJL01000003.1"/>
</dbReference>
<gene>
    <name evidence="2" type="ORF">MetfoDRAFT_0222</name>
</gene>
<dbReference type="AlphaFoldDB" id="H1KWP9"/>
<feature type="transmembrane region" description="Helical" evidence="1">
    <location>
        <begin position="51"/>
        <end position="71"/>
    </location>
</feature>
<evidence type="ECO:0000256" key="1">
    <source>
        <dbReference type="SAM" id="Phobius"/>
    </source>
</evidence>
<protein>
    <submittedName>
        <fullName evidence="2">Uncharacterized protein</fullName>
    </submittedName>
</protein>
<keyword evidence="1" id="KW-0472">Membrane</keyword>
<evidence type="ECO:0000313" key="2">
    <source>
        <dbReference type="EMBL" id="EHP89164.1"/>
    </source>
</evidence>
<evidence type="ECO:0000313" key="3">
    <source>
        <dbReference type="Proteomes" id="UP000003706"/>
    </source>
</evidence>
<keyword evidence="1" id="KW-1133">Transmembrane helix</keyword>
<dbReference type="Proteomes" id="UP000003706">
    <property type="component" value="Unassembled WGS sequence"/>
</dbReference>
<keyword evidence="1" id="KW-0812">Transmembrane</keyword>
<accession>H1KWP9</accession>
<organism evidence="2 3">
    <name type="scientific">Methanotorris formicicus Mc-S-70</name>
    <dbReference type="NCBI Taxonomy" id="647171"/>
    <lineage>
        <taxon>Archaea</taxon>
        <taxon>Methanobacteriati</taxon>
        <taxon>Methanobacteriota</taxon>
        <taxon>Methanomada group</taxon>
        <taxon>Methanococci</taxon>
        <taxon>Methanococcales</taxon>
        <taxon>Methanocaldococcaceae</taxon>
        <taxon>Methanotorris</taxon>
    </lineage>
</organism>
<proteinExistence type="predicted"/>
<keyword evidence="3" id="KW-1185">Reference proteome</keyword>
<dbReference type="EMBL" id="AGJL01000003">
    <property type="protein sequence ID" value="EHP89164.1"/>
    <property type="molecule type" value="Genomic_DNA"/>
</dbReference>
<comment type="caution">
    <text evidence="2">The sequence shown here is derived from an EMBL/GenBank/DDBJ whole genome shotgun (WGS) entry which is preliminary data.</text>
</comment>